<organism evidence="7 8">
    <name type="scientific">Planktothrix agardhii (strain NIVA-CYA 126/8)</name>
    <dbReference type="NCBI Taxonomy" id="388467"/>
    <lineage>
        <taxon>Bacteria</taxon>
        <taxon>Bacillati</taxon>
        <taxon>Cyanobacteriota</taxon>
        <taxon>Cyanophyceae</taxon>
        <taxon>Oscillatoriophycideae</taxon>
        <taxon>Oscillatoriales</taxon>
        <taxon>Microcoleaceae</taxon>
        <taxon>Planktothrix</taxon>
    </lineage>
</organism>
<dbReference type="InterPro" id="IPR002500">
    <property type="entry name" value="PAPS_reduct_dom"/>
</dbReference>
<dbReference type="InterPro" id="IPR011800">
    <property type="entry name" value="PAPS_reductase_CysH"/>
</dbReference>
<gene>
    <name evidence="3 7" type="primary">cysH</name>
    <name evidence="7" type="ORF">A19Y_3919</name>
</gene>
<dbReference type="GO" id="GO:0005737">
    <property type="term" value="C:cytoplasm"/>
    <property type="evidence" value="ECO:0007669"/>
    <property type="project" value="UniProtKB-SubCell"/>
</dbReference>
<accession>A0A073CK26</accession>
<dbReference type="CDD" id="cd23945">
    <property type="entry name" value="PAPS_reductase"/>
    <property type="match status" value="1"/>
</dbReference>
<comment type="similarity">
    <text evidence="1 3">Belongs to the PAPS reductase family. CysH subfamily.</text>
</comment>
<comment type="function">
    <text evidence="3">Catalyzes the formation of sulfite from phosphoadenosine 5'-phosphosulfate (PAPS) using thioredoxin as an electron donor.</text>
</comment>
<evidence type="ECO:0000259" key="5">
    <source>
        <dbReference type="Pfam" id="PF01507"/>
    </source>
</evidence>
<dbReference type="Pfam" id="PF01507">
    <property type="entry name" value="PAPS_reduct"/>
    <property type="match status" value="1"/>
</dbReference>
<dbReference type="eggNOG" id="COG0175">
    <property type="taxonomic scope" value="Bacteria"/>
</dbReference>
<dbReference type="InterPro" id="IPR004511">
    <property type="entry name" value="PAPS/APS_Rdtase"/>
</dbReference>
<comment type="subcellular location">
    <subcellularLocation>
        <location evidence="3">Cytoplasm</location>
    </subcellularLocation>
</comment>
<dbReference type="Proteomes" id="UP000027395">
    <property type="component" value="Chromosome"/>
</dbReference>
<evidence type="ECO:0000313" key="7">
    <source>
        <dbReference type="EMBL" id="KEI68649.1"/>
    </source>
</evidence>
<dbReference type="PANTHER" id="PTHR46509">
    <property type="entry name" value="PHOSPHOADENOSINE PHOSPHOSULFATE REDUCTASE"/>
    <property type="match status" value="1"/>
</dbReference>
<comment type="pathway">
    <text evidence="3">Sulfur metabolism; hydrogen sulfide biosynthesis; sulfite from sulfate: step 3/3.</text>
</comment>
<dbReference type="PANTHER" id="PTHR46509:SF1">
    <property type="entry name" value="PHOSPHOADENOSINE PHOSPHOSULFATE REDUCTASE"/>
    <property type="match status" value="1"/>
</dbReference>
<evidence type="ECO:0000256" key="1">
    <source>
        <dbReference type="ARBA" id="ARBA00009732"/>
    </source>
</evidence>
<dbReference type="EMBL" id="KU665237">
    <property type="protein sequence ID" value="AQY60467.1"/>
    <property type="molecule type" value="Genomic_DNA"/>
</dbReference>
<reference evidence="6" key="2">
    <citation type="journal article" date="2017" name="Front. Microbiol.">
        <title>Evolution of Anabaenopeptin Peptide Structural Variability in the Cyanobacterium Planktothrix.</title>
        <authorList>
            <person name="Entfellner E."/>
            <person name="Frei M."/>
            <person name="Christiansen G."/>
            <person name="Deng L."/>
            <person name="Blom J."/>
            <person name="Kurmayer R."/>
        </authorList>
    </citation>
    <scope>NUCLEOTIDE SEQUENCE</scope>
    <source>
        <strain evidence="6">NIVA-CYA 126/8</strain>
    </source>
</reference>
<dbReference type="Gene3D" id="3.40.50.620">
    <property type="entry name" value="HUPs"/>
    <property type="match status" value="1"/>
</dbReference>
<dbReference type="STRING" id="388467.A19Y_3919"/>
<dbReference type="HOGENOM" id="CLU_044089_3_0_3"/>
<keyword evidence="8" id="KW-1185">Reference proteome</keyword>
<name>A0A073CK26_PLAA1</name>
<dbReference type="AlphaFoldDB" id="A0A073CK26"/>
<evidence type="ECO:0000256" key="2">
    <source>
        <dbReference type="ARBA" id="ARBA00023002"/>
    </source>
</evidence>
<evidence type="ECO:0000256" key="4">
    <source>
        <dbReference type="SAM" id="Coils"/>
    </source>
</evidence>
<dbReference type="GO" id="GO:0004604">
    <property type="term" value="F:phosphoadenylyl-sulfate reductase (thioredoxin) activity"/>
    <property type="evidence" value="ECO:0007669"/>
    <property type="project" value="UniProtKB-UniRule"/>
</dbReference>
<dbReference type="SUPFAM" id="SSF52402">
    <property type="entry name" value="Adenine nucleotide alpha hydrolases-like"/>
    <property type="match status" value="1"/>
</dbReference>
<evidence type="ECO:0000256" key="3">
    <source>
        <dbReference type="HAMAP-Rule" id="MF_00063"/>
    </source>
</evidence>
<comment type="caution">
    <text evidence="3">Lacks conserved residue(s) required for the propagation of feature annotation.</text>
</comment>
<dbReference type="GO" id="GO:0019379">
    <property type="term" value="P:sulfate assimilation, phosphoadenylyl sulfate reduction by phosphoadenylyl-sulfate reductase (thioredoxin)"/>
    <property type="evidence" value="ECO:0007669"/>
    <property type="project" value="UniProtKB-UniRule"/>
</dbReference>
<proteinExistence type="inferred from homology"/>
<dbReference type="PIRSF" id="PIRSF000857">
    <property type="entry name" value="PAPS_reductase"/>
    <property type="match status" value="1"/>
</dbReference>
<keyword evidence="2 3" id="KW-0560">Oxidoreductase</keyword>
<reference evidence="7 8" key="1">
    <citation type="journal article" date="2014" name="Appl. Environ. Microbiol.">
        <title>Elucidation of insertion elements encoded on plasmids and in vitro construction of shuttle vectors from the toxic cyanobacterium Planktothrix.</title>
        <authorList>
            <person name="Christiansen G."/>
            <person name="Goesmann A."/>
            <person name="Kurmayer R."/>
        </authorList>
    </citation>
    <scope>NUCLEOTIDE SEQUENCE [LARGE SCALE GENOMIC DNA]</scope>
    <source>
        <strain evidence="7 8">NIVA-CYA 126/8</strain>
    </source>
</reference>
<sequence>MPQLNLIDPNVNGNLGSISSPVTNGHTPFPYHRDHRDQTSEHKAIQTIQQLELDLNATNQQLIDADAVTMIKWAAEIFGDGLVMSTSFGIQAAVMLHLVTSVVPNIPIIWVDTGYLPTETYIFAEQLTERLNLNLKVYQSPMSPARMEALQGRLWEKDDIESLNYYDKIRKVEPMQRALKELNATAWLAGLRADQTHHRKTLNPVVQHSGRYKVHPILSWNSRDIYQYLTAHDLPYHPYFDLGYTTVGDWHSSRPLMATDENERDTRFRGLKQECGLHLPQTEEEAKSLDSSFL</sequence>
<dbReference type="PATRIC" id="fig|388467.6.peg.3863"/>
<feature type="active site" description="Nucleophile; cysteine thiosulfonate intermediate" evidence="3">
    <location>
        <position position="275"/>
    </location>
</feature>
<keyword evidence="3" id="KW-0963">Cytoplasm</keyword>
<protein>
    <recommendedName>
        <fullName evidence="3">Phosphoadenosine 5'-phosphosulfate reductase</fullName>
        <shortName evidence="3">PAPS reductase</shortName>
        <ecNumber evidence="3">1.8.4.8</ecNumber>
    </recommendedName>
    <alternativeName>
        <fullName evidence="3">3'-phosphoadenylylsulfate reductase</fullName>
    </alternativeName>
    <alternativeName>
        <fullName evidence="3">PAPS reductase, thioredoxin dependent</fullName>
    </alternativeName>
    <alternativeName>
        <fullName evidence="3">PAPS sulfotransferase</fullName>
    </alternativeName>
    <alternativeName>
        <fullName evidence="3">PAdoPS reductase</fullName>
    </alternativeName>
</protein>
<dbReference type="UniPathway" id="UPA00140">
    <property type="reaction ID" value="UER00206"/>
</dbReference>
<dbReference type="NCBIfam" id="TIGR00434">
    <property type="entry name" value="cysH"/>
    <property type="match status" value="1"/>
</dbReference>
<comment type="catalytic activity">
    <reaction evidence="3">
        <text>[thioredoxin]-disulfide + sulfite + adenosine 3',5'-bisphosphate + 2 H(+) = [thioredoxin]-dithiol + 3'-phosphoadenylyl sulfate</text>
        <dbReference type="Rhea" id="RHEA:11724"/>
        <dbReference type="Rhea" id="RHEA-COMP:10698"/>
        <dbReference type="Rhea" id="RHEA-COMP:10700"/>
        <dbReference type="ChEBI" id="CHEBI:15378"/>
        <dbReference type="ChEBI" id="CHEBI:17359"/>
        <dbReference type="ChEBI" id="CHEBI:29950"/>
        <dbReference type="ChEBI" id="CHEBI:50058"/>
        <dbReference type="ChEBI" id="CHEBI:58339"/>
        <dbReference type="ChEBI" id="CHEBI:58343"/>
        <dbReference type="EC" id="1.8.4.8"/>
    </reaction>
</comment>
<evidence type="ECO:0000313" key="8">
    <source>
        <dbReference type="Proteomes" id="UP000027395"/>
    </source>
</evidence>
<dbReference type="GeneID" id="77290086"/>
<feature type="coiled-coil region" evidence="4">
    <location>
        <begin position="41"/>
        <end position="68"/>
    </location>
</feature>
<dbReference type="NCBIfam" id="TIGR02057">
    <property type="entry name" value="PAPS_reductase"/>
    <property type="match status" value="1"/>
</dbReference>
<dbReference type="NCBIfam" id="NF002537">
    <property type="entry name" value="PRK02090.1"/>
    <property type="match status" value="1"/>
</dbReference>
<dbReference type="RefSeq" id="WP_027248880.1">
    <property type="nucleotide sequence ID" value="NZ_CM002803.1"/>
</dbReference>
<keyword evidence="4" id="KW-0175">Coiled coil</keyword>
<dbReference type="EMBL" id="CM002803">
    <property type="protein sequence ID" value="KEI68649.1"/>
    <property type="molecule type" value="Genomic_DNA"/>
</dbReference>
<dbReference type="GO" id="GO:0070814">
    <property type="term" value="P:hydrogen sulfide biosynthetic process"/>
    <property type="evidence" value="ECO:0007669"/>
    <property type="project" value="UniProtKB-UniRule"/>
</dbReference>
<dbReference type="InterPro" id="IPR014729">
    <property type="entry name" value="Rossmann-like_a/b/a_fold"/>
</dbReference>
<dbReference type="EC" id="1.8.4.8" evidence="3"/>
<dbReference type="HAMAP" id="MF_00063">
    <property type="entry name" value="CysH"/>
    <property type="match status" value="1"/>
</dbReference>
<feature type="domain" description="Phosphoadenosine phosphosulphate reductase" evidence="5">
    <location>
        <begin position="82"/>
        <end position="255"/>
    </location>
</feature>
<evidence type="ECO:0000313" key="6">
    <source>
        <dbReference type="EMBL" id="AQY60467.1"/>
    </source>
</evidence>